<comment type="caution">
    <text evidence="4">The sequence shown here is derived from an EMBL/GenBank/DDBJ whole genome shotgun (WGS) entry which is preliminary data.</text>
</comment>
<evidence type="ECO:0008006" key="6">
    <source>
        <dbReference type="Google" id="ProtNLM"/>
    </source>
</evidence>
<gene>
    <name evidence="4" type="ORF">E4M00_15650</name>
</gene>
<dbReference type="EMBL" id="SPQZ01000007">
    <property type="protein sequence ID" value="TFV95101.1"/>
    <property type="molecule type" value="Genomic_DNA"/>
</dbReference>
<evidence type="ECO:0000256" key="1">
    <source>
        <dbReference type="SAM" id="MobiDB-lite"/>
    </source>
</evidence>
<keyword evidence="2" id="KW-1133">Transmembrane helix</keyword>
<keyword evidence="2" id="KW-0472">Membrane</keyword>
<keyword evidence="5" id="KW-1185">Reference proteome</keyword>
<feature type="region of interest" description="Disordered" evidence="1">
    <location>
        <begin position="790"/>
        <end position="830"/>
    </location>
</feature>
<accession>A0A4Y9QRC5</accession>
<evidence type="ECO:0000313" key="4">
    <source>
        <dbReference type="EMBL" id="TFV95101.1"/>
    </source>
</evidence>
<dbReference type="AlphaFoldDB" id="A0A4Y9QRC5"/>
<dbReference type="RefSeq" id="WP_135121420.1">
    <property type="nucleotide sequence ID" value="NZ_SPQZ01000007.1"/>
</dbReference>
<reference evidence="4 5" key="1">
    <citation type="journal article" date="2018" name="J. Microbiol.">
        <title>Leifsonia flava sp. nov., a novel actinobacterium isolated from the rhizosphere of Aquilegia viridiflora.</title>
        <authorList>
            <person name="Cai Y."/>
            <person name="Tao W.Z."/>
            <person name="Ma Y.J."/>
            <person name="Cheng J."/>
            <person name="Zhang M.Y."/>
            <person name="Zhang Y.X."/>
        </authorList>
    </citation>
    <scope>NUCLEOTIDE SEQUENCE [LARGE SCALE GENOMIC DNA]</scope>
    <source>
        <strain evidence="4 5">SYP-B2174</strain>
    </source>
</reference>
<keyword evidence="3" id="KW-0732">Signal</keyword>
<feature type="transmembrane region" description="Helical" evidence="2">
    <location>
        <begin position="976"/>
        <end position="998"/>
    </location>
</feature>
<dbReference type="Proteomes" id="UP000298127">
    <property type="component" value="Unassembled WGS sequence"/>
</dbReference>
<feature type="transmembrane region" description="Helical" evidence="2">
    <location>
        <begin position="897"/>
        <end position="918"/>
    </location>
</feature>
<feature type="transmembrane region" description="Helical" evidence="2">
    <location>
        <begin position="855"/>
        <end position="877"/>
    </location>
</feature>
<feature type="transmembrane region" description="Helical" evidence="2">
    <location>
        <begin position="748"/>
        <end position="769"/>
    </location>
</feature>
<feature type="transmembrane region" description="Helical" evidence="2">
    <location>
        <begin position="717"/>
        <end position="742"/>
    </location>
</feature>
<feature type="chain" id="PRO_5039158015" description="FtsX-like permease family protein" evidence="3">
    <location>
        <begin position="25"/>
        <end position="1007"/>
    </location>
</feature>
<name>A0A4Y9QRC5_9MICO</name>
<organism evidence="4 5">
    <name type="scientific">Orlajensenia leifsoniae</name>
    <dbReference type="NCBI Taxonomy" id="2561933"/>
    <lineage>
        <taxon>Bacteria</taxon>
        <taxon>Bacillati</taxon>
        <taxon>Actinomycetota</taxon>
        <taxon>Actinomycetes</taxon>
        <taxon>Micrococcales</taxon>
        <taxon>Microbacteriaceae</taxon>
        <taxon>Orlajensenia</taxon>
    </lineage>
</organism>
<proteinExistence type="predicted"/>
<feature type="signal peptide" evidence="3">
    <location>
        <begin position="1"/>
        <end position="24"/>
    </location>
</feature>
<keyword evidence="2" id="KW-0812">Transmembrane</keyword>
<evidence type="ECO:0000313" key="5">
    <source>
        <dbReference type="Proteomes" id="UP000298127"/>
    </source>
</evidence>
<evidence type="ECO:0000256" key="2">
    <source>
        <dbReference type="SAM" id="Phobius"/>
    </source>
</evidence>
<evidence type="ECO:0000256" key="3">
    <source>
        <dbReference type="SAM" id="SignalP"/>
    </source>
</evidence>
<feature type="transmembrane region" description="Helical" evidence="2">
    <location>
        <begin position="675"/>
        <end position="697"/>
    </location>
</feature>
<feature type="transmembrane region" description="Helical" evidence="2">
    <location>
        <begin position="951"/>
        <end position="970"/>
    </location>
</feature>
<sequence>MRFGRDRLLVASVALLAVTLIATAGLQSAAATALQATLDDHWRGAYDILVTSEKATSDELLSPNSLIGEDERMPLRDLERIRGIDGVDVAAPISQLLVPSLDSARVDVAVPIDLSRSTLDPQDYRLRVRYLTDDGLGERLALAETYRLTLDTSNAPRDIVVDRSAYDDNDCRTQVGDVTVDCGYDYPETEKRYTALIAEESGESGSMGSSGSITSTVVDDDVVFPLPGVALPPTRVTLVDPVAERALLGDGGAFLDPLVTVGAGTRPSVADLDRWSVDQPTSAFTRAISQAVEQQQAMYDSLAGSGQYAEYVAEKQKRGEEPLPVEEVFAAPQHLPVVVSTQRDVPLTVRVDVEAMGPGEMPDVASSYWAVPTFDDAGVAGVPLGAISADVRSLLDPFSTQKLTLPWVGNPDAVPQLGDQGYTGGYFGQVAHSTPAEPTSRAGELVLDSTGHLGTSMDNYWGGDPSSWVNKGPGTSPGMQSTYATVSADQVLQSNDDSGTYLLPIAGFDMDDIVLPADPLSYTPLGAYDPAAATLVRNAAGDDIQHVDLLPVAGGLGLVGARTAAIADIDAVSDSLVDPTMDAVRVRVAGVDRYDAAGIDAVGSVAEAIERLGLAATIVAGSSPQTASMTVDGYAFGTTDVDGEQSVGLLGTVEQRWSALGAAARLGTSVSQATLALLATVIAATLALFAVASLSAVGSRRSGAATLRTVGWTRGRILRWLLAEQWPALAAVLLAGGLAAVLAADDALVLSTTASVVLAVIVIAVVRAVSGASGERMRLATADELLREHPEERPEVRWTNAPTVESHGGYGLPDESSPEQVIVPDRPRSHGRMRLGAESVVGFGLRLVRGDAGSAIGNAAAVLVVMATTACFVLSLGLGQTAAGTSLIAQFGTAQALAPQLALGVVGVVAGVLLTILVRTQALHRRRRSRAVLRELGWVGSDIRRAERSEVLVIGLPAALLGCYLLWFALDTAGLAGIDTAVSAALVAGLAVVALLLVTTRKAATAP</sequence>
<protein>
    <recommendedName>
        <fullName evidence="6">FtsX-like permease family protein</fullName>
    </recommendedName>
</protein>